<evidence type="ECO:0000313" key="3">
    <source>
        <dbReference type="EMBL" id="AKD57804.1"/>
    </source>
</evidence>
<dbReference type="Proteomes" id="UP000033054">
    <property type="component" value="Chromosome"/>
</dbReference>
<dbReference type="PANTHER" id="PTHR42783">
    <property type="entry name" value="GLUTAMATE SYNTHASE [NADPH] SMALL CHAIN"/>
    <property type="match status" value="1"/>
</dbReference>
<feature type="domain" description="4Fe-4S ferredoxin-type" evidence="2">
    <location>
        <begin position="772"/>
        <end position="802"/>
    </location>
</feature>
<dbReference type="CDD" id="cd02784">
    <property type="entry name" value="MopB_CT_PHLH"/>
    <property type="match status" value="1"/>
</dbReference>
<feature type="domain" description="4Fe-4S ferredoxin-type" evidence="2">
    <location>
        <begin position="871"/>
        <end position="900"/>
    </location>
</feature>
<dbReference type="Gene3D" id="3.40.50.740">
    <property type="match status" value="2"/>
</dbReference>
<dbReference type="SUPFAM" id="SSF53706">
    <property type="entry name" value="Formate dehydrogenase/DMSO reductase, domains 1-3"/>
    <property type="match status" value="1"/>
</dbReference>
<dbReference type="PATRIC" id="fig|1379870.5.peg.5574"/>
<gene>
    <name evidence="3" type="ORF">SD10_25785</name>
</gene>
<dbReference type="InterPro" id="IPR030948">
    <property type="entry name" value="TAT_var_transloc_signal_dom"/>
</dbReference>
<organism evidence="3 4">
    <name type="scientific">Spirosoma radiotolerans</name>
    <dbReference type="NCBI Taxonomy" id="1379870"/>
    <lineage>
        <taxon>Bacteria</taxon>
        <taxon>Pseudomonadati</taxon>
        <taxon>Bacteroidota</taxon>
        <taxon>Cytophagia</taxon>
        <taxon>Cytophagales</taxon>
        <taxon>Cytophagaceae</taxon>
        <taxon>Spirosoma</taxon>
    </lineage>
</organism>
<dbReference type="OrthoDB" id="9779457at2"/>
<dbReference type="SUPFAM" id="SSF54862">
    <property type="entry name" value="4Fe-4S ferredoxins"/>
    <property type="match status" value="1"/>
</dbReference>
<dbReference type="KEGG" id="srd:SD10_25785"/>
<dbReference type="PANTHER" id="PTHR42783:SF3">
    <property type="entry name" value="GLUTAMATE SYNTHASE [NADPH] SMALL CHAIN-RELATED"/>
    <property type="match status" value="1"/>
</dbReference>
<evidence type="ECO:0000313" key="4">
    <source>
        <dbReference type="Proteomes" id="UP000033054"/>
    </source>
</evidence>
<dbReference type="InterPro" id="IPR009010">
    <property type="entry name" value="Asp_de-COase-like_dom_sf"/>
</dbReference>
<dbReference type="HOGENOM" id="CLU_306470_0_0_10"/>
<accession>A0A0E3ZZX4</accession>
<dbReference type="Pfam" id="PF13247">
    <property type="entry name" value="Fer4_11"/>
    <property type="match status" value="1"/>
</dbReference>
<evidence type="ECO:0000256" key="1">
    <source>
        <dbReference type="SAM" id="MobiDB-lite"/>
    </source>
</evidence>
<evidence type="ECO:0000259" key="2">
    <source>
        <dbReference type="PROSITE" id="PS51379"/>
    </source>
</evidence>
<feature type="region of interest" description="Disordered" evidence="1">
    <location>
        <begin position="1018"/>
        <end position="1037"/>
    </location>
</feature>
<dbReference type="RefSeq" id="WP_046577993.1">
    <property type="nucleotide sequence ID" value="NZ_CP010429.1"/>
</dbReference>
<dbReference type="SUPFAM" id="SSF50692">
    <property type="entry name" value="ADC-like"/>
    <property type="match status" value="1"/>
</dbReference>
<dbReference type="Gene3D" id="2.40.40.20">
    <property type="match status" value="1"/>
</dbReference>
<sequence>MENTSKRYWKGVEELRNDATFVKNANSEFANPDLSESSKDLDGLLGGSNTQRRDFLKVMGFGMAAVSLAACETPVHKAVPYINKPEFTFPTISDYYASTYVEGGDYAAILVETREGRPIKIEGNPQSSITGGGTTARVQASLLSLYDIDKLKGAKRGETDIDWATADREIVNQLNSVASKGGAIRIVSSTILSPATKAVIADFAAKYPTVRHITYDANSVFGIVQANQASFGKAVIPSYDLSKAETIVSIGADFLGTWIAPLEFMGNYAKTRKIGAIGGGKKTMSRHYQFETGLSMSGANADYRTPIKPSQEGLVVAALYNKVAAKLGGTAISTPSVAVDNLDKAANDLAKSRGKALVLAGSNDPNVQIVVNALNSLLGSYGTTIDLNTPVNYRQGNDQQMNAFINEAKAGQVGAVLFYGANPVYDHPRGAELAEALPKIPLSVSFADRADETASLVKYITPAPHYLESWNDAEPKQGYYSLMQPAITLIYKTRQFQTSLLTWAGKPSDYQVYLKNYWRTNYFPKTSGFSSFDAFWVQSLNDGVFEPNKGQAVAGGASFTGNVAQAAAGIAQRYKPTTGMELALYESFAIGTGSMANNPWLQELPDPVSKACWDNFAAISQKTAKDMGVAQNDLVTVSANGKSIELPVLIQPGQADNTVSIAVGYGREKAGRAANGVGKNAFPFVTLTNGYVTYGSTSAKVEKASGRHEIAQTQTHDTVMGRKAVLQEARLAAYQKDSQAGRYKPKVQTSVGPTDPTDITLWNGYGKPNHSWGMVIDLNSCIGCSTCIVACNAENNIQVVGRQEVLNRREMHWMRIDRYYSSDAEAEDYSALEVASANPEVTFQPMLCQHCSNAPCETVCPVLATTHSTEGLNQMTYNRCVGTRYCANNCPYKVRRFNWFKYFDNDNYDYHFNNDLGKMVINPDVTVRSRGVIEKCSFCVQRIQETKLTAKKERRRLAPDEVQTACAQSCPTNAIVFGDMNNPESTISKLLEVEGEGRAFHVLEEINVRPQISYLTKIRNKDEEPKQNKNATQESHA</sequence>
<dbReference type="STRING" id="1379870.SD10_25785"/>
<dbReference type="CDD" id="cd10551">
    <property type="entry name" value="PsrB"/>
    <property type="match status" value="1"/>
</dbReference>
<dbReference type="AlphaFoldDB" id="A0A0E3ZZX4"/>
<proteinExistence type="predicted"/>
<protein>
    <submittedName>
        <fullName evidence="3">Molybdopterin oxidoreductase</fullName>
    </submittedName>
</protein>
<dbReference type="NCBIfam" id="TIGR04519">
    <property type="entry name" value="MoCo_extend_TAT"/>
    <property type="match status" value="1"/>
</dbReference>
<feature type="domain" description="4Fe-4S ferredoxin-type" evidence="2">
    <location>
        <begin position="839"/>
        <end position="870"/>
    </location>
</feature>
<name>A0A0E3ZZX4_9BACT</name>
<feature type="compositionally biased region" description="Polar residues" evidence="1">
    <location>
        <begin position="1028"/>
        <end position="1037"/>
    </location>
</feature>
<dbReference type="InterPro" id="IPR017896">
    <property type="entry name" value="4Fe4S_Fe-S-bd"/>
</dbReference>
<dbReference type="Gene3D" id="3.40.228.10">
    <property type="entry name" value="Dimethylsulfoxide Reductase, domain 2"/>
    <property type="match status" value="2"/>
</dbReference>
<keyword evidence="4" id="KW-1185">Reference proteome</keyword>
<dbReference type="Gene3D" id="3.30.2070.10">
    <property type="entry name" value="Formate dehydrogenase/DMSO reductase"/>
    <property type="match status" value="1"/>
</dbReference>
<dbReference type="EMBL" id="CP010429">
    <property type="protein sequence ID" value="AKD57804.1"/>
    <property type="molecule type" value="Genomic_DNA"/>
</dbReference>
<reference evidence="3 4" key="1">
    <citation type="journal article" date="2014" name="Curr. Microbiol.">
        <title>Spirosoma radiotolerans sp. nov., a gamma-radiation-resistant bacterium isolated from gamma ray-irradiated soil.</title>
        <authorList>
            <person name="Lee J.J."/>
            <person name="Srinivasan S."/>
            <person name="Lim S."/>
            <person name="Joe M."/>
            <person name="Im S."/>
            <person name="Bae S.I."/>
            <person name="Park K.R."/>
            <person name="Han J.H."/>
            <person name="Park S.H."/>
            <person name="Joo B.M."/>
            <person name="Park S.J."/>
            <person name="Kim M.K."/>
        </authorList>
    </citation>
    <scope>NUCLEOTIDE SEQUENCE [LARGE SCALE GENOMIC DNA]</scope>
    <source>
        <strain evidence="3 4">DG5A</strain>
    </source>
</reference>
<dbReference type="PROSITE" id="PS51379">
    <property type="entry name" value="4FE4S_FER_2"/>
    <property type="match status" value="3"/>
</dbReference>
<dbReference type="Gene3D" id="3.30.70.20">
    <property type="match status" value="2"/>
</dbReference>